<protein>
    <submittedName>
        <fullName evidence="13">Lymphocyte antigen 6E-like</fullName>
    </submittedName>
</protein>
<dbReference type="CDD" id="cd23543">
    <property type="entry name" value="TFP_LU_ECD_Ly6E"/>
    <property type="match status" value="1"/>
</dbReference>
<evidence type="ECO:0000313" key="12">
    <source>
        <dbReference type="Proteomes" id="UP001652642"/>
    </source>
</evidence>
<name>A0ABM5GCZ5_9SAUR</name>
<keyword evidence="12" id="KW-1185">Reference proteome</keyword>
<dbReference type="InterPro" id="IPR035076">
    <property type="entry name" value="Toxin/TOLIP"/>
</dbReference>
<keyword evidence="7" id="KW-1015">Disulfide bond</keyword>
<feature type="chain" id="PRO_5046412745" evidence="10">
    <location>
        <begin position="21"/>
        <end position="127"/>
    </location>
</feature>
<evidence type="ECO:0000313" key="13">
    <source>
        <dbReference type="RefSeq" id="XP_072855521.1"/>
    </source>
</evidence>
<evidence type="ECO:0000256" key="2">
    <source>
        <dbReference type="ARBA" id="ARBA00004613"/>
    </source>
</evidence>
<evidence type="ECO:0000259" key="11">
    <source>
        <dbReference type="SMART" id="SM00134"/>
    </source>
</evidence>
<keyword evidence="3" id="KW-1003">Cell membrane</keyword>
<dbReference type="InterPro" id="IPR016054">
    <property type="entry name" value="LY6_UPA_recep-like"/>
</dbReference>
<keyword evidence="5 10" id="KW-0732">Signal</keyword>
<dbReference type="InterPro" id="IPR045860">
    <property type="entry name" value="Snake_toxin-like_sf"/>
</dbReference>
<evidence type="ECO:0000256" key="7">
    <source>
        <dbReference type="ARBA" id="ARBA00023157"/>
    </source>
</evidence>
<feature type="domain" description="UPAR/Ly6" evidence="11">
    <location>
        <begin position="21"/>
        <end position="106"/>
    </location>
</feature>
<dbReference type="RefSeq" id="XP_072855521.1">
    <property type="nucleotide sequence ID" value="XM_072999420.1"/>
</dbReference>
<keyword evidence="9" id="KW-1133">Transmembrane helix</keyword>
<proteinExistence type="predicted"/>
<dbReference type="InterPro" id="IPR051110">
    <property type="entry name" value="Ly-6/neurotoxin-like_GPI-ap"/>
</dbReference>
<evidence type="ECO:0000256" key="5">
    <source>
        <dbReference type="ARBA" id="ARBA00022729"/>
    </source>
</evidence>
<dbReference type="PANTHER" id="PTHR16983:SF30">
    <property type="entry name" value="LYMPHOCYTE ANTIGEN 6 COMPLEX, LOCUS E-RELATED"/>
    <property type="match status" value="1"/>
</dbReference>
<evidence type="ECO:0000256" key="6">
    <source>
        <dbReference type="ARBA" id="ARBA00023136"/>
    </source>
</evidence>
<evidence type="ECO:0000256" key="8">
    <source>
        <dbReference type="ARBA" id="ARBA00023180"/>
    </source>
</evidence>
<dbReference type="PANTHER" id="PTHR16983">
    <property type="entry name" value="UPAR/LY6 DOMAIN-CONTAINING PROTEIN"/>
    <property type="match status" value="1"/>
</dbReference>
<keyword evidence="9" id="KW-0812">Transmembrane</keyword>
<reference evidence="13" key="1">
    <citation type="submission" date="2025-08" db="UniProtKB">
        <authorList>
            <consortium name="RefSeq"/>
        </authorList>
    </citation>
    <scope>IDENTIFICATION</scope>
</reference>
<dbReference type="GeneID" id="110089056"/>
<dbReference type="Pfam" id="PF00087">
    <property type="entry name" value="Toxin_TOLIP"/>
    <property type="match status" value="1"/>
</dbReference>
<keyword evidence="6 9" id="KW-0472">Membrane</keyword>
<keyword evidence="4" id="KW-0964">Secreted</keyword>
<gene>
    <name evidence="13" type="primary">LOC110089056</name>
</gene>
<comment type="subcellular location">
    <subcellularLocation>
        <location evidence="1">Cell membrane</location>
    </subcellularLocation>
    <subcellularLocation>
        <location evidence="2">Secreted</location>
    </subcellularLocation>
</comment>
<evidence type="ECO:0000256" key="10">
    <source>
        <dbReference type="SAM" id="SignalP"/>
    </source>
</evidence>
<feature type="transmembrane region" description="Helical" evidence="9">
    <location>
        <begin position="105"/>
        <end position="124"/>
    </location>
</feature>
<organism evidence="12 13">
    <name type="scientific">Pogona vitticeps</name>
    <name type="common">central bearded dragon</name>
    <dbReference type="NCBI Taxonomy" id="103695"/>
    <lineage>
        <taxon>Eukaryota</taxon>
        <taxon>Metazoa</taxon>
        <taxon>Chordata</taxon>
        <taxon>Craniata</taxon>
        <taxon>Vertebrata</taxon>
        <taxon>Euteleostomi</taxon>
        <taxon>Lepidosauria</taxon>
        <taxon>Squamata</taxon>
        <taxon>Bifurcata</taxon>
        <taxon>Unidentata</taxon>
        <taxon>Episquamata</taxon>
        <taxon>Toxicofera</taxon>
        <taxon>Iguania</taxon>
        <taxon>Acrodonta</taxon>
        <taxon>Agamidae</taxon>
        <taxon>Amphibolurinae</taxon>
        <taxon>Pogona</taxon>
    </lineage>
</organism>
<keyword evidence="8" id="KW-0325">Glycoprotein</keyword>
<sequence>MKASFALLLAACLSVEKAFSLVCWYCDNVDDNWGCWRWQFCSNSDNYCATTYVGAGIGGYSSQSISKGCVPICPQAGINVGLAAVSVKCCSSSLCNISAASSVKMNHWVFALGILASFSFFLFGPRL</sequence>
<feature type="signal peptide" evidence="10">
    <location>
        <begin position="1"/>
        <end position="20"/>
    </location>
</feature>
<dbReference type="SUPFAM" id="SSF57302">
    <property type="entry name" value="Snake toxin-like"/>
    <property type="match status" value="1"/>
</dbReference>
<dbReference type="SMART" id="SM00134">
    <property type="entry name" value="LU"/>
    <property type="match status" value="1"/>
</dbReference>
<accession>A0ABM5GCZ5</accession>
<dbReference type="Gene3D" id="2.10.60.10">
    <property type="entry name" value="CD59"/>
    <property type="match status" value="1"/>
</dbReference>
<evidence type="ECO:0000256" key="4">
    <source>
        <dbReference type="ARBA" id="ARBA00022525"/>
    </source>
</evidence>
<evidence type="ECO:0000256" key="1">
    <source>
        <dbReference type="ARBA" id="ARBA00004236"/>
    </source>
</evidence>
<dbReference type="Proteomes" id="UP001652642">
    <property type="component" value="Chromosome 4"/>
</dbReference>
<evidence type="ECO:0000256" key="9">
    <source>
        <dbReference type="SAM" id="Phobius"/>
    </source>
</evidence>
<evidence type="ECO:0000256" key="3">
    <source>
        <dbReference type="ARBA" id="ARBA00022475"/>
    </source>
</evidence>